<evidence type="ECO:0000256" key="4">
    <source>
        <dbReference type="ARBA" id="ARBA00016244"/>
    </source>
</evidence>
<dbReference type="EMBL" id="PXYT01000013">
    <property type="protein sequence ID" value="PSR30137.1"/>
    <property type="molecule type" value="Genomic_DNA"/>
</dbReference>
<evidence type="ECO:0000256" key="6">
    <source>
        <dbReference type="ARBA" id="ARBA00023143"/>
    </source>
</evidence>
<sequence>MAFSILNIAGRSLAAEQLAMEVTGNNMANATTPGYHRESTDLVETPPIPSPDLSGTLQGQGVSVDAISRAQSAFLSRSVRTQYGSMGRWKSLNTVLSQIQNVFQEPSSSGLQEAMGKFFDAWLTLSQTPNSLSSRQAVLEQGKSLAGTFNGMSQQLDAATQNINQSLTTTVSQINTLTGEIARLNTEITAVSSSGSSANALLDQRGLYMDQLSQLVNISYTVNSDQSVNIYLGNNPLVSNNQAYTLSISPSASTFGTNQVEFGGQPLTGLKNGELSGLLQGGADIANYLSQLNSLAQSVVNAVNNQQAQGYQLNSSAHGGPFFASSGISAGTMHVSSALTTQGIAAASQQNAPGDGSNAQAMSDLMQTTHPSLGQYTFGQYYTNLVGQVGNEGQHAQNLFNSANQTLQSLSNARQSATGVDINQSSAHLIQEQQSYQAAAQLVAVEQSLMSSLFQAVG</sequence>
<dbReference type="GO" id="GO:0005576">
    <property type="term" value="C:extracellular region"/>
    <property type="evidence" value="ECO:0007669"/>
    <property type="project" value="UniProtKB-SubCell"/>
</dbReference>
<evidence type="ECO:0000259" key="9">
    <source>
        <dbReference type="Pfam" id="PF22638"/>
    </source>
</evidence>
<dbReference type="InterPro" id="IPR001444">
    <property type="entry name" value="Flag_bb_rod_N"/>
</dbReference>
<proteinExistence type="inferred from homology"/>
<dbReference type="PANTHER" id="PTHR30033:SF1">
    <property type="entry name" value="FLAGELLAR HOOK-ASSOCIATED PROTEIN 1"/>
    <property type="match status" value="1"/>
</dbReference>
<dbReference type="NCBIfam" id="TIGR02492">
    <property type="entry name" value="flgK_ends"/>
    <property type="match status" value="1"/>
</dbReference>
<accession>A0A2T2X6P4</accession>
<dbReference type="Pfam" id="PF00460">
    <property type="entry name" value="Flg_bb_rod"/>
    <property type="match status" value="1"/>
</dbReference>
<evidence type="ECO:0000259" key="8">
    <source>
        <dbReference type="Pfam" id="PF00460"/>
    </source>
</evidence>
<organism evidence="10 11">
    <name type="scientific">Sulfobacillus benefaciens</name>
    <dbReference type="NCBI Taxonomy" id="453960"/>
    <lineage>
        <taxon>Bacteria</taxon>
        <taxon>Bacillati</taxon>
        <taxon>Bacillota</taxon>
        <taxon>Clostridia</taxon>
        <taxon>Eubacteriales</taxon>
        <taxon>Clostridiales Family XVII. Incertae Sedis</taxon>
        <taxon>Sulfobacillus</taxon>
    </lineage>
</organism>
<dbReference type="InterPro" id="IPR053927">
    <property type="entry name" value="FlgK_helical"/>
</dbReference>
<evidence type="ECO:0000313" key="10">
    <source>
        <dbReference type="EMBL" id="PSR30137.1"/>
    </source>
</evidence>
<evidence type="ECO:0000256" key="2">
    <source>
        <dbReference type="ARBA" id="ARBA00004613"/>
    </source>
</evidence>
<comment type="subcellular location">
    <subcellularLocation>
        <location evidence="1 7">Bacterial flagellum</location>
    </subcellularLocation>
    <subcellularLocation>
        <location evidence="2 7">Secreted</location>
    </subcellularLocation>
</comment>
<evidence type="ECO:0000313" key="11">
    <source>
        <dbReference type="Proteomes" id="UP000242699"/>
    </source>
</evidence>
<dbReference type="SUPFAM" id="SSF64518">
    <property type="entry name" value="Phase 1 flagellin"/>
    <property type="match status" value="1"/>
</dbReference>
<gene>
    <name evidence="7 10" type="primary">flgK</name>
    <name evidence="10" type="ORF">C7B43_07610</name>
</gene>
<dbReference type="GO" id="GO:0044780">
    <property type="term" value="P:bacterial-type flagellum assembly"/>
    <property type="evidence" value="ECO:0007669"/>
    <property type="project" value="InterPro"/>
</dbReference>
<keyword evidence="10" id="KW-0282">Flagellum</keyword>
<dbReference type="InterPro" id="IPR002371">
    <property type="entry name" value="FlgK"/>
</dbReference>
<keyword evidence="10" id="KW-0969">Cilium</keyword>
<evidence type="ECO:0000256" key="1">
    <source>
        <dbReference type="ARBA" id="ARBA00004365"/>
    </source>
</evidence>
<reference evidence="10 11" key="1">
    <citation type="journal article" date="2014" name="BMC Genomics">
        <title>Comparison of environmental and isolate Sulfobacillus genomes reveals diverse carbon, sulfur, nitrogen, and hydrogen metabolisms.</title>
        <authorList>
            <person name="Justice N.B."/>
            <person name="Norman A."/>
            <person name="Brown C.T."/>
            <person name="Singh A."/>
            <person name="Thomas B.C."/>
            <person name="Banfield J.F."/>
        </authorList>
    </citation>
    <scope>NUCLEOTIDE SEQUENCE [LARGE SCALE GENOMIC DNA]</scope>
    <source>
        <strain evidence="10">AMDSBA1</strain>
    </source>
</reference>
<keyword evidence="6 7" id="KW-0975">Bacterial flagellum</keyword>
<comment type="caution">
    <text evidence="10">The sequence shown here is derived from an EMBL/GenBank/DDBJ whole genome shotgun (WGS) entry which is preliminary data.</text>
</comment>
<dbReference type="AlphaFoldDB" id="A0A2T2X6P4"/>
<comment type="similarity">
    <text evidence="3 7">Belongs to the flagella basal body rod proteins family.</text>
</comment>
<evidence type="ECO:0000256" key="5">
    <source>
        <dbReference type="ARBA" id="ARBA00022525"/>
    </source>
</evidence>
<protein>
    <recommendedName>
        <fullName evidence="4 7">Flagellar hook-associated protein 1</fullName>
        <shortName evidence="7">HAP1</shortName>
    </recommendedName>
</protein>
<dbReference type="Pfam" id="PF22638">
    <property type="entry name" value="FlgK_D1"/>
    <property type="match status" value="1"/>
</dbReference>
<name>A0A2T2X6P4_9FIRM</name>
<feature type="domain" description="Flagellar hook-associated protein FlgK helical" evidence="9">
    <location>
        <begin position="96"/>
        <end position="323"/>
    </location>
</feature>
<dbReference type="PRINTS" id="PR01005">
    <property type="entry name" value="FLGHOOKAP1"/>
</dbReference>
<dbReference type="Proteomes" id="UP000242699">
    <property type="component" value="Unassembled WGS sequence"/>
</dbReference>
<dbReference type="GO" id="GO:0009424">
    <property type="term" value="C:bacterial-type flagellum hook"/>
    <property type="evidence" value="ECO:0007669"/>
    <property type="project" value="UniProtKB-UniRule"/>
</dbReference>
<dbReference type="GO" id="GO:0005198">
    <property type="term" value="F:structural molecule activity"/>
    <property type="evidence" value="ECO:0007669"/>
    <property type="project" value="UniProtKB-UniRule"/>
</dbReference>
<evidence type="ECO:0000256" key="7">
    <source>
        <dbReference type="RuleBase" id="RU362065"/>
    </source>
</evidence>
<dbReference type="PANTHER" id="PTHR30033">
    <property type="entry name" value="FLAGELLAR HOOK-ASSOCIATED PROTEIN 1"/>
    <property type="match status" value="1"/>
</dbReference>
<evidence type="ECO:0000256" key="3">
    <source>
        <dbReference type="ARBA" id="ARBA00009677"/>
    </source>
</evidence>
<keyword evidence="10" id="KW-0966">Cell projection</keyword>
<feature type="domain" description="Flagellar basal body rod protein N-terminal" evidence="8">
    <location>
        <begin position="6"/>
        <end position="35"/>
    </location>
</feature>
<keyword evidence="5 7" id="KW-0964">Secreted</keyword>